<evidence type="ECO:0000313" key="3">
    <source>
        <dbReference type="Proteomes" id="UP001642409"/>
    </source>
</evidence>
<evidence type="ECO:0000313" key="2">
    <source>
        <dbReference type="EMBL" id="CAL5991310.1"/>
    </source>
</evidence>
<gene>
    <name evidence="2" type="ORF">HINF_LOCUS12033</name>
    <name evidence="1" type="ORF">HINF_LOCUS52743</name>
</gene>
<reference evidence="2 3" key="2">
    <citation type="submission" date="2024-07" db="EMBL/GenBank/DDBJ databases">
        <authorList>
            <person name="Akdeniz Z."/>
        </authorList>
    </citation>
    <scope>NUCLEOTIDE SEQUENCE [LARGE SCALE GENOMIC DNA]</scope>
</reference>
<accession>A0AA86VFB0</accession>
<reference evidence="1" key="1">
    <citation type="submission" date="2023-06" db="EMBL/GenBank/DDBJ databases">
        <authorList>
            <person name="Kurt Z."/>
        </authorList>
    </citation>
    <scope>NUCLEOTIDE SEQUENCE</scope>
</reference>
<keyword evidence="3" id="KW-1185">Reference proteome</keyword>
<dbReference type="Proteomes" id="UP001642409">
    <property type="component" value="Unassembled WGS sequence"/>
</dbReference>
<organism evidence="1">
    <name type="scientific">Hexamita inflata</name>
    <dbReference type="NCBI Taxonomy" id="28002"/>
    <lineage>
        <taxon>Eukaryota</taxon>
        <taxon>Metamonada</taxon>
        <taxon>Diplomonadida</taxon>
        <taxon>Hexamitidae</taxon>
        <taxon>Hexamitinae</taxon>
        <taxon>Hexamita</taxon>
    </lineage>
</organism>
<protein>
    <submittedName>
        <fullName evidence="2">Hypothetical_protein</fullName>
    </submittedName>
</protein>
<dbReference type="EMBL" id="CATOUU010000985">
    <property type="protein sequence ID" value="CAI9965098.1"/>
    <property type="molecule type" value="Genomic_DNA"/>
</dbReference>
<evidence type="ECO:0000313" key="1">
    <source>
        <dbReference type="EMBL" id="CAI9965098.1"/>
    </source>
</evidence>
<comment type="caution">
    <text evidence="1">The sequence shown here is derived from an EMBL/GenBank/DDBJ whole genome shotgun (WGS) entry which is preliminary data.</text>
</comment>
<dbReference type="EMBL" id="CAXDID020000027">
    <property type="protein sequence ID" value="CAL5991310.1"/>
    <property type="molecule type" value="Genomic_DNA"/>
</dbReference>
<dbReference type="AlphaFoldDB" id="A0AA86VFB0"/>
<sequence length="150" mass="17234">MNLQLAFQTQFLQIIRDLSFKRLSGYRSVILLHPTSKDSREGKLPAQRENKLEMLLRATDRTLRLYNQFKADISYISLEERSKQAKLTNADIEAKIDSVHPSTGIEIIARLALIGGNIRIDQKIIFHKIQLLPLYSNSSQQNCQYFGSII</sequence>
<name>A0AA86VFB0_9EUKA</name>
<proteinExistence type="predicted"/>